<protein>
    <recommendedName>
        <fullName evidence="3">GTP-binding protein 8</fullName>
    </recommendedName>
</protein>
<sequence>MSLLSTACNLTRRTAARHGLSPKEKHRLSDIFTLVREFQTSAPACGQKPTFKTILNDPLVHIPPRISVSQADLFCDPTEKLQKLLQTPLFDENERPYRPLVDEMKLAQTVFTSERPRDIRRVESTIRIEKAPIYNLPEVAFLGRSNVGKSSMISCLFHKAPFVKVPVSSTPGFTKTLKFYQVKDYFTLVDMPGYGFNQPHYFRDCVENFLRHRQNLRLAFVMVDAAEGLVKRDLSILEYLEECQLPYCIMLNKIDLVKDSQRLEVVGQVRTIRDKFGSPNCYPQPFLIR</sequence>
<dbReference type="SUPFAM" id="SSF52540">
    <property type="entry name" value="P-loop containing nucleoside triphosphate hydrolases"/>
    <property type="match status" value="1"/>
</dbReference>
<dbReference type="Proteomes" id="UP000186922">
    <property type="component" value="Unassembled WGS sequence"/>
</dbReference>
<accession>A0A1D1V827</accession>
<dbReference type="GO" id="GO:0046872">
    <property type="term" value="F:metal ion binding"/>
    <property type="evidence" value="ECO:0007669"/>
    <property type="project" value="UniProtKB-KW"/>
</dbReference>
<dbReference type="PANTHER" id="PTHR46498">
    <property type="entry name" value="GTP-BINDING PROTEIN 8"/>
    <property type="match status" value="1"/>
</dbReference>
<dbReference type="InterPro" id="IPR030393">
    <property type="entry name" value="G_ENGB_dom"/>
</dbReference>
<dbReference type="Gene3D" id="3.40.50.300">
    <property type="entry name" value="P-loop containing nucleotide triphosphate hydrolases"/>
    <property type="match status" value="1"/>
</dbReference>
<dbReference type="GO" id="GO:0005525">
    <property type="term" value="F:GTP binding"/>
    <property type="evidence" value="ECO:0007669"/>
    <property type="project" value="UniProtKB-KW"/>
</dbReference>
<dbReference type="Pfam" id="PF01926">
    <property type="entry name" value="MMR_HSR1"/>
    <property type="match status" value="1"/>
</dbReference>
<keyword evidence="10" id="KW-1185">Reference proteome</keyword>
<proteinExistence type="inferred from homology"/>
<gene>
    <name evidence="9" type="primary">RvY_09036</name>
    <name evidence="9" type="synonym">RvY_09036.1</name>
    <name evidence="9" type="ORF">RvY_09036-1</name>
</gene>
<comment type="similarity">
    <text evidence="2">Belongs to the TRAFAC class TrmE-Era-EngA-EngB-Septin-like GTPase superfamily. EngB GTPase family.</text>
</comment>
<evidence type="ECO:0000313" key="10">
    <source>
        <dbReference type="Proteomes" id="UP000186922"/>
    </source>
</evidence>
<keyword evidence="4" id="KW-0479">Metal-binding</keyword>
<comment type="cofactor">
    <cofactor evidence="1">
        <name>Mg(2+)</name>
        <dbReference type="ChEBI" id="CHEBI:18420"/>
    </cofactor>
</comment>
<dbReference type="CDD" id="cd01876">
    <property type="entry name" value="YihA_EngB"/>
    <property type="match status" value="1"/>
</dbReference>
<dbReference type="InterPro" id="IPR006073">
    <property type="entry name" value="GTP-bd"/>
</dbReference>
<evidence type="ECO:0000256" key="3">
    <source>
        <dbReference type="ARBA" id="ARBA00015370"/>
    </source>
</evidence>
<dbReference type="EMBL" id="BDGG01000004">
    <property type="protein sequence ID" value="GAU97804.1"/>
    <property type="molecule type" value="Genomic_DNA"/>
</dbReference>
<evidence type="ECO:0000256" key="1">
    <source>
        <dbReference type="ARBA" id="ARBA00001946"/>
    </source>
</evidence>
<evidence type="ECO:0000313" key="9">
    <source>
        <dbReference type="EMBL" id="GAU97804.1"/>
    </source>
</evidence>
<dbReference type="InterPro" id="IPR052279">
    <property type="entry name" value="EngB_GTPase"/>
</dbReference>
<evidence type="ECO:0000256" key="2">
    <source>
        <dbReference type="ARBA" id="ARBA00009638"/>
    </source>
</evidence>
<dbReference type="AlphaFoldDB" id="A0A1D1V827"/>
<reference evidence="9 10" key="1">
    <citation type="journal article" date="2016" name="Nat. Commun.">
        <title>Extremotolerant tardigrade genome and improved radiotolerance of human cultured cells by tardigrade-unique protein.</title>
        <authorList>
            <person name="Hashimoto T."/>
            <person name="Horikawa D.D."/>
            <person name="Saito Y."/>
            <person name="Kuwahara H."/>
            <person name="Kozuka-Hata H."/>
            <person name="Shin-I T."/>
            <person name="Minakuchi Y."/>
            <person name="Ohishi K."/>
            <person name="Motoyama A."/>
            <person name="Aizu T."/>
            <person name="Enomoto A."/>
            <person name="Kondo K."/>
            <person name="Tanaka S."/>
            <person name="Hara Y."/>
            <person name="Koshikawa S."/>
            <person name="Sagara H."/>
            <person name="Miura T."/>
            <person name="Yokobori S."/>
            <person name="Miyagawa K."/>
            <person name="Suzuki Y."/>
            <person name="Kubo T."/>
            <person name="Oyama M."/>
            <person name="Kohara Y."/>
            <person name="Fujiyama A."/>
            <person name="Arakawa K."/>
            <person name="Katayama T."/>
            <person name="Toyoda A."/>
            <person name="Kunieda T."/>
        </authorList>
    </citation>
    <scope>NUCLEOTIDE SEQUENCE [LARGE SCALE GENOMIC DNA]</scope>
    <source>
        <strain evidence="9 10">YOKOZUNA-1</strain>
    </source>
</reference>
<dbReference type="GO" id="GO:0005739">
    <property type="term" value="C:mitochondrion"/>
    <property type="evidence" value="ECO:0007669"/>
    <property type="project" value="TreeGrafter"/>
</dbReference>
<keyword evidence="5" id="KW-0547">Nucleotide-binding</keyword>
<keyword evidence="6" id="KW-0460">Magnesium</keyword>
<dbReference type="STRING" id="947166.A0A1D1V827"/>
<dbReference type="InterPro" id="IPR019987">
    <property type="entry name" value="GTP-bd_ribosome_bio_YsxC"/>
</dbReference>
<evidence type="ECO:0000259" key="8">
    <source>
        <dbReference type="PROSITE" id="PS51706"/>
    </source>
</evidence>
<dbReference type="OrthoDB" id="18834at2759"/>
<name>A0A1D1V827_RAMVA</name>
<organism evidence="9 10">
    <name type="scientific">Ramazzottius varieornatus</name>
    <name type="common">Water bear</name>
    <name type="synonym">Tardigrade</name>
    <dbReference type="NCBI Taxonomy" id="947166"/>
    <lineage>
        <taxon>Eukaryota</taxon>
        <taxon>Metazoa</taxon>
        <taxon>Ecdysozoa</taxon>
        <taxon>Tardigrada</taxon>
        <taxon>Eutardigrada</taxon>
        <taxon>Parachela</taxon>
        <taxon>Hypsibioidea</taxon>
        <taxon>Ramazzottiidae</taxon>
        <taxon>Ramazzottius</taxon>
    </lineage>
</organism>
<comment type="caution">
    <text evidence="9">The sequence shown here is derived from an EMBL/GenBank/DDBJ whole genome shotgun (WGS) entry which is preliminary data.</text>
</comment>
<dbReference type="PANTHER" id="PTHR46498:SF1">
    <property type="entry name" value="GTP-BINDING PROTEIN 8"/>
    <property type="match status" value="1"/>
</dbReference>
<evidence type="ECO:0000256" key="5">
    <source>
        <dbReference type="ARBA" id="ARBA00022741"/>
    </source>
</evidence>
<evidence type="ECO:0000256" key="4">
    <source>
        <dbReference type="ARBA" id="ARBA00022723"/>
    </source>
</evidence>
<evidence type="ECO:0000256" key="7">
    <source>
        <dbReference type="ARBA" id="ARBA00023134"/>
    </source>
</evidence>
<dbReference type="PROSITE" id="PS51706">
    <property type="entry name" value="G_ENGB"/>
    <property type="match status" value="1"/>
</dbReference>
<dbReference type="InterPro" id="IPR027417">
    <property type="entry name" value="P-loop_NTPase"/>
</dbReference>
<dbReference type="NCBIfam" id="TIGR03598">
    <property type="entry name" value="GTPase_YsxC"/>
    <property type="match status" value="1"/>
</dbReference>
<feature type="domain" description="EngB-type G" evidence="8">
    <location>
        <begin position="135"/>
        <end position="289"/>
    </location>
</feature>
<keyword evidence="7" id="KW-0342">GTP-binding</keyword>
<evidence type="ECO:0000256" key="6">
    <source>
        <dbReference type="ARBA" id="ARBA00022842"/>
    </source>
</evidence>